<dbReference type="CDD" id="cd00159">
    <property type="entry name" value="RhoGAP"/>
    <property type="match status" value="1"/>
</dbReference>
<evidence type="ECO:0000256" key="1">
    <source>
        <dbReference type="ARBA" id="ARBA00022468"/>
    </source>
</evidence>
<feature type="region of interest" description="Disordered" evidence="2">
    <location>
        <begin position="375"/>
        <end position="396"/>
    </location>
</feature>
<dbReference type="GO" id="GO:0005096">
    <property type="term" value="F:GTPase activator activity"/>
    <property type="evidence" value="ECO:0007669"/>
    <property type="project" value="UniProtKB-KW"/>
</dbReference>
<gene>
    <name evidence="5" type="ORF">PAHAL_5G006800</name>
</gene>
<dbReference type="InterPro" id="IPR036936">
    <property type="entry name" value="CRIB_dom_sf"/>
</dbReference>
<dbReference type="InterPro" id="IPR044785">
    <property type="entry name" value="RopGAP1-5"/>
</dbReference>
<accession>A0A2T8IIF5</accession>
<reference evidence="5" key="1">
    <citation type="submission" date="2018-04" db="EMBL/GenBank/DDBJ databases">
        <title>WGS assembly of Panicum hallii.</title>
        <authorList>
            <person name="Lovell J."/>
            <person name="Jenkins J."/>
            <person name="Lowry D."/>
            <person name="Mamidi S."/>
            <person name="Sreedasyam A."/>
            <person name="Weng X."/>
            <person name="Barry K."/>
            <person name="Bonette J."/>
            <person name="Campitelli B."/>
            <person name="Daum C."/>
            <person name="Gordon S."/>
            <person name="Gould B."/>
            <person name="Lipzen A."/>
            <person name="Macqueen A."/>
            <person name="Palacio-Mejia J."/>
            <person name="Plott C."/>
            <person name="Shakirov E."/>
            <person name="Shu S."/>
            <person name="Yoshinaga Y."/>
            <person name="Zane M."/>
            <person name="Rokhsar D."/>
            <person name="Grimwood J."/>
            <person name="Schmutz J."/>
            <person name="Juenger T."/>
        </authorList>
    </citation>
    <scope>NUCLEOTIDE SEQUENCE [LARGE SCALE GENOMIC DNA]</scope>
    <source>
        <strain evidence="5">FIL2</strain>
    </source>
</reference>
<dbReference type="PROSITE" id="PS50108">
    <property type="entry name" value="CRIB"/>
    <property type="match status" value="1"/>
</dbReference>
<dbReference type="EMBL" id="CM008050">
    <property type="protein sequence ID" value="PVH37451.1"/>
    <property type="molecule type" value="Genomic_DNA"/>
</dbReference>
<dbReference type="InterPro" id="IPR000095">
    <property type="entry name" value="CRIB_dom"/>
</dbReference>
<evidence type="ECO:0000259" key="4">
    <source>
        <dbReference type="PROSITE" id="PS50238"/>
    </source>
</evidence>
<sequence length="396" mass="43311">MDEEGRSDGELASYRYSSGAAHVAGWLQLRMRPAMYYCTACIPNHLLPLPPRFLPLPTRSPSTPLSSLLASSSDRSINCLTRPFIIASASCGPPIRSDPIEREERQLTTIYMMQGGGGDDDETAAAAGGLVDNHRRRQQQQQPLMMEIGWPTDVRHVAHVTFDRFHGFRGVPEDLQPEVEVRGAPSASKTVFGVSTESMQCSYDARGNSVPTILLHLQRRLYDQGGLATEGIFRITAEAGQEQRARDQLNTSGVVPDGVDVHCLAGLIKAWFRELPGGLLDALPADEVMRCQTEDDCVRLCATRLTPPKAALLDWAVNLMADVAREEKANKMGTRNVAMVFAPNMTQSVDPLTALKYAVQVMNLLNMLIERALKKHQPSPPDHPSSSSSSAAAARP</sequence>
<dbReference type="Gene3D" id="1.10.555.10">
    <property type="entry name" value="Rho GTPase activation protein"/>
    <property type="match status" value="1"/>
</dbReference>
<dbReference type="InterPro" id="IPR008936">
    <property type="entry name" value="Rho_GTPase_activation_prot"/>
</dbReference>
<dbReference type="CDD" id="cd00132">
    <property type="entry name" value="CRIB"/>
    <property type="match status" value="1"/>
</dbReference>
<evidence type="ECO:0000313" key="5">
    <source>
        <dbReference type="EMBL" id="PVH37451.1"/>
    </source>
</evidence>
<dbReference type="Proteomes" id="UP000243499">
    <property type="component" value="Chromosome 5"/>
</dbReference>
<dbReference type="SMART" id="SM00285">
    <property type="entry name" value="PBD"/>
    <property type="match status" value="1"/>
</dbReference>
<dbReference type="Gramene" id="PVH37451">
    <property type="protein sequence ID" value="PVH37451"/>
    <property type="gene ID" value="PAHAL_5G006800"/>
</dbReference>
<dbReference type="GO" id="GO:0007165">
    <property type="term" value="P:signal transduction"/>
    <property type="evidence" value="ECO:0007669"/>
    <property type="project" value="InterPro"/>
</dbReference>
<evidence type="ECO:0000256" key="2">
    <source>
        <dbReference type="SAM" id="MobiDB-lite"/>
    </source>
</evidence>
<name>A0A2T8IIF5_9POAL</name>
<dbReference type="PROSITE" id="PS50238">
    <property type="entry name" value="RHOGAP"/>
    <property type="match status" value="1"/>
</dbReference>
<keyword evidence="1" id="KW-0343">GTPase activation</keyword>
<dbReference type="Gene3D" id="3.90.810.10">
    <property type="entry name" value="CRIB domain"/>
    <property type="match status" value="1"/>
</dbReference>
<evidence type="ECO:0008006" key="6">
    <source>
        <dbReference type="Google" id="ProtNLM"/>
    </source>
</evidence>
<organism evidence="5">
    <name type="scientific">Panicum hallii</name>
    <dbReference type="NCBI Taxonomy" id="206008"/>
    <lineage>
        <taxon>Eukaryota</taxon>
        <taxon>Viridiplantae</taxon>
        <taxon>Streptophyta</taxon>
        <taxon>Embryophyta</taxon>
        <taxon>Tracheophyta</taxon>
        <taxon>Spermatophyta</taxon>
        <taxon>Magnoliopsida</taxon>
        <taxon>Liliopsida</taxon>
        <taxon>Poales</taxon>
        <taxon>Poaceae</taxon>
        <taxon>PACMAD clade</taxon>
        <taxon>Panicoideae</taxon>
        <taxon>Panicodae</taxon>
        <taxon>Paniceae</taxon>
        <taxon>Panicinae</taxon>
        <taxon>Panicum</taxon>
        <taxon>Panicum sect. Panicum</taxon>
    </lineage>
</organism>
<dbReference type="SUPFAM" id="SSF48350">
    <property type="entry name" value="GTPase activation domain, GAP"/>
    <property type="match status" value="1"/>
</dbReference>
<dbReference type="PANTHER" id="PTHR23177">
    <property type="entry name" value="MKIAA1688 PROTEIN"/>
    <property type="match status" value="1"/>
</dbReference>
<evidence type="ECO:0000259" key="3">
    <source>
        <dbReference type="PROSITE" id="PS50108"/>
    </source>
</evidence>
<dbReference type="InterPro" id="IPR000198">
    <property type="entry name" value="RhoGAP_dom"/>
</dbReference>
<proteinExistence type="predicted"/>
<feature type="compositionally biased region" description="Low complexity" evidence="2">
    <location>
        <begin position="384"/>
        <end position="396"/>
    </location>
</feature>
<feature type="domain" description="CRIB" evidence="3">
    <location>
        <begin position="148"/>
        <end position="161"/>
    </location>
</feature>
<protein>
    <recommendedName>
        <fullName evidence="6">Rho-GAP domain-containing protein</fullName>
    </recommendedName>
</protein>
<dbReference type="Pfam" id="PF00786">
    <property type="entry name" value="PBD"/>
    <property type="match status" value="1"/>
</dbReference>
<feature type="domain" description="Rho-GAP" evidence="4">
    <location>
        <begin position="194"/>
        <end position="376"/>
    </location>
</feature>
<dbReference type="SMART" id="SM00324">
    <property type="entry name" value="RhoGAP"/>
    <property type="match status" value="1"/>
</dbReference>
<dbReference type="PANTHER" id="PTHR23177:SF33">
    <property type="entry name" value="OS01G0967200 PROTEIN"/>
    <property type="match status" value="1"/>
</dbReference>
<dbReference type="Pfam" id="PF00620">
    <property type="entry name" value="RhoGAP"/>
    <property type="match status" value="1"/>
</dbReference>
<dbReference type="AlphaFoldDB" id="A0A2T8IIF5"/>